<feature type="compositionally biased region" description="Polar residues" evidence="8">
    <location>
        <begin position="50"/>
        <end position="76"/>
    </location>
</feature>
<reference evidence="9 10" key="1">
    <citation type="journal article" date="2016" name="PLoS ONE">
        <title>Sequence Assembly of Yarrowia lipolytica Strain W29/CLIB89 Shows Transposable Element Diversity.</title>
        <authorList>
            <person name="Magnan C."/>
            <person name="Yu J."/>
            <person name="Chang I."/>
            <person name="Jahn E."/>
            <person name="Kanomata Y."/>
            <person name="Wu J."/>
            <person name="Zeller M."/>
            <person name="Oakes M."/>
            <person name="Baldi P."/>
            <person name="Sandmeyer S."/>
        </authorList>
    </citation>
    <scope>NUCLEOTIDE SEQUENCE [LARGE SCALE GENOMIC DNA]</scope>
    <source>
        <strain evidence="10">CLIB89(W29)</strain>
    </source>
</reference>
<evidence type="ECO:0000256" key="1">
    <source>
        <dbReference type="ARBA" id="ARBA00004567"/>
    </source>
</evidence>
<dbReference type="GO" id="GO:0017056">
    <property type="term" value="F:structural constituent of nuclear pore"/>
    <property type="evidence" value="ECO:0007669"/>
    <property type="project" value="TreeGrafter"/>
</dbReference>
<feature type="compositionally biased region" description="Polar residues" evidence="8">
    <location>
        <begin position="459"/>
        <end position="469"/>
    </location>
</feature>
<keyword evidence="3" id="KW-0509">mRNA transport</keyword>
<feature type="region of interest" description="Disordered" evidence="8">
    <location>
        <begin position="117"/>
        <end position="159"/>
    </location>
</feature>
<dbReference type="VEuPathDB" id="FungiDB:YALI0_D08954g"/>
<feature type="compositionally biased region" description="Low complexity" evidence="8">
    <location>
        <begin position="12"/>
        <end position="29"/>
    </location>
</feature>
<dbReference type="InterPro" id="IPR012677">
    <property type="entry name" value="Nucleotide-bd_a/b_plait_sf"/>
</dbReference>
<dbReference type="Pfam" id="PF05172">
    <property type="entry name" value="RRM_Nup35"/>
    <property type="match status" value="1"/>
</dbReference>
<dbReference type="GO" id="GO:0005543">
    <property type="term" value="F:phospholipid binding"/>
    <property type="evidence" value="ECO:0007669"/>
    <property type="project" value="TreeGrafter"/>
</dbReference>
<protein>
    <submittedName>
        <fullName evidence="9">Uncharacterized protein</fullName>
    </submittedName>
</protein>
<keyword evidence="2" id="KW-0813">Transport</keyword>
<comment type="subcellular location">
    <subcellularLocation>
        <location evidence="1">Nucleus</location>
        <location evidence="1">Nuclear pore complex</location>
    </subcellularLocation>
</comment>
<dbReference type="EMBL" id="CP017556">
    <property type="protein sequence ID" value="AOW03806.1"/>
    <property type="molecule type" value="Genomic_DNA"/>
</dbReference>
<dbReference type="GO" id="GO:0006999">
    <property type="term" value="P:nuclear pore organization"/>
    <property type="evidence" value="ECO:0007669"/>
    <property type="project" value="TreeGrafter"/>
</dbReference>
<feature type="compositionally biased region" description="Low complexity" evidence="8">
    <location>
        <begin position="184"/>
        <end position="195"/>
    </location>
</feature>
<dbReference type="KEGG" id="yli:2910682"/>
<dbReference type="PANTHER" id="PTHR21527:SF6">
    <property type="entry name" value="NUCLEOPORIN NUP35"/>
    <property type="match status" value="1"/>
</dbReference>
<feature type="region of interest" description="Disordered" evidence="8">
    <location>
        <begin position="420"/>
        <end position="472"/>
    </location>
</feature>
<proteinExistence type="predicted"/>
<dbReference type="GO" id="GO:0006607">
    <property type="term" value="P:NLS-bearing protein import into nucleus"/>
    <property type="evidence" value="ECO:0007669"/>
    <property type="project" value="TreeGrafter"/>
</dbReference>
<feature type="compositionally biased region" description="Gly residues" evidence="8">
    <location>
        <begin position="30"/>
        <end position="40"/>
    </location>
</feature>
<gene>
    <name evidence="9" type="ORF">YALI1_D11437g</name>
</gene>
<feature type="compositionally biased region" description="Low complexity" evidence="8">
    <location>
        <begin position="120"/>
        <end position="131"/>
    </location>
</feature>
<keyword evidence="4" id="KW-0653">Protein transport</keyword>
<feature type="region of interest" description="Disordered" evidence="8">
    <location>
        <begin position="173"/>
        <end position="279"/>
    </location>
</feature>
<dbReference type="InterPro" id="IPR035979">
    <property type="entry name" value="RBD_domain_sf"/>
</dbReference>
<keyword evidence="5" id="KW-0811">Translocation</keyword>
<dbReference type="VEuPathDB" id="FungiDB:YALI1_D11437g"/>
<organism evidence="9 10">
    <name type="scientific">Yarrowia lipolytica</name>
    <name type="common">Candida lipolytica</name>
    <dbReference type="NCBI Taxonomy" id="4952"/>
    <lineage>
        <taxon>Eukaryota</taxon>
        <taxon>Fungi</taxon>
        <taxon>Dikarya</taxon>
        <taxon>Ascomycota</taxon>
        <taxon>Saccharomycotina</taxon>
        <taxon>Dipodascomycetes</taxon>
        <taxon>Dipodascales</taxon>
        <taxon>Dipodascales incertae sedis</taxon>
        <taxon>Yarrowia</taxon>
    </lineage>
</organism>
<dbReference type="GeneID" id="2910682"/>
<evidence type="ECO:0000256" key="8">
    <source>
        <dbReference type="SAM" id="MobiDB-lite"/>
    </source>
</evidence>
<dbReference type="RefSeq" id="XP_502597.1">
    <property type="nucleotide sequence ID" value="XM_502597.3"/>
</dbReference>
<dbReference type="SUPFAM" id="SSF54928">
    <property type="entry name" value="RNA-binding domain, RBD"/>
    <property type="match status" value="1"/>
</dbReference>
<evidence type="ECO:0000256" key="5">
    <source>
        <dbReference type="ARBA" id="ARBA00023010"/>
    </source>
</evidence>
<dbReference type="GO" id="GO:0051028">
    <property type="term" value="P:mRNA transport"/>
    <property type="evidence" value="ECO:0007669"/>
    <property type="project" value="UniProtKB-UniRule"/>
</dbReference>
<evidence type="ECO:0000256" key="4">
    <source>
        <dbReference type="ARBA" id="ARBA00022927"/>
    </source>
</evidence>
<dbReference type="GO" id="GO:0044615">
    <property type="term" value="C:nuclear pore nuclear basket"/>
    <property type="evidence" value="ECO:0007669"/>
    <property type="project" value="TreeGrafter"/>
</dbReference>
<dbReference type="InterPro" id="IPR007846">
    <property type="entry name" value="RRM_NUP35_dom"/>
</dbReference>
<dbReference type="AlphaFoldDB" id="A0A1D8NDV2"/>
<keyword evidence="6" id="KW-0906">Nuclear pore complex</keyword>
<dbReference type="OrthoDB" id="1733656at2759"/>
<evidence type="ECO:0000256" key="6">
    <source>
        <dbReference type="ARBA" id="ARBA00023132"/>
    </source>
</evidence>
<feature type="region of interest" description="Disordered" evidence="8">
    <location>
        <begin position="1"/>
        <end position="76"/>
    </location>
</feature>
<dbReference type="Gene3D" id="3.30.70.330">
    <property type="match status" value="1"/>
</dbReference>
<evidence type="ECO:0000256" key="7">
    <source>
        <dbReference type="ARBA" id="ARBA00023242"/>
    </source>
</evidence>
<dbReference type="PANTHER" id="PTHR21527">
    <property type="entry name" value="NUCLEOPORIN NUP35"/>
    <property type="match status" value="1"/>
</dbReference>
<evidence type="ECO:0000256" key="3">
    <source>
        <dbReference type="ARBA" id="ARBA00022816"/>
    </source>
</evidence>
<evidence type="ECO:0000313" key="10">
    <source>
        <dbReference type="Proteomes" id="UP000182444"/>
    </source>
</evidence>
<evidence type="ECO:0000313" key="9">
    <source>
        <dbReference type="EMBL" id="AOW03806.1"/>
    </source>
</evidence>
<dbReference type="PROSITE" id="PS51472">
    <property type="entry name" value="RRM_NUP35"/>
    <property type="match status" value="1"/>
</dbReference>
<dbReference type="GO" id="GO:0044613">
    <property type="term" value="C:nuclear pore central transport channel"/>
    <property type="evidence" value="ECO:0007669"/>
    <property type="project" value="TreeGrafter"/>
</dbReference>
<keyword evidence="7" id="KW-0539">Nucleus</keyword>
<evidence type="ECO:0000256" key="2">
    <source>
        <dbReference type="ARBA" id="ARBA00022448"/>
    </source>
</evidence>
<accession>A0A1D8NDV2</accession>
<dbReference type="eggNOG" id="ENOG502QWFW">
    <property type="taxonomic scope" value="Eukaryota"/>
</dbReference>
<feature type="compositionally biased region" description="Polar residues" evidence="8">
    <location>
        <begin position="435"/>
        <end position="449"/>
    </location>
</feature>
<dbReference type="GO" id="GO:0003676">
    <property type="term" value="F:nucleic acid binding"/>
    <property type="evidence" value="ECO:0007669"/>
    <property type="project" value="InterPro"/>
</dbReference>
<dbReference type="Proteomes" id="UP000182444">
    <property type="component" value="Chromosome 1D"/>
</dbReference>
<sequence>MFGQAAKRQFNGFDSQSSSTGGFGTSSTSGGFGASTGGPFGTSSTTQTQAQPSFGQQSTFGTSTINGNTSFGSLGNASLNQSQSSFFNSDVLSTPTSANNNGGAPSYSLSHSQSAYDLRGASNGNSYGAGNQQMREHSAPLTPGFRSSRGAPSWTSNDRRFVPSHLSAIKQKSSFYAGDRTPERSASFTRRASTSPTMKSSLAKAGESPPSGVGGSSFGTPKPSGTKKQTHTITEEELPPTQSIYDSRGSPFSAARRGNSAGSGMRRSETFSSNPTAARKTLRATASFNHANTPRKLAMGSDGNLSVVVYGFPQHLTPSIVSHFNNFGEIMENVEPSDASFGLSTTPVKRPPPGNRPPVFAGRNWIKITYDNKASVIRALAEDGTQFAGQYVIGCKPYTPSQMRDFDAISASMLDSHDASMMDSDYQDSPIKSKFPQTQQQNTSLYPNPSASASVSSSERSLPRTTSLPALNGAKRLEIRDGTNTVFKQPSSKTITNPKVKKTGLAEKTGWLSWTAKRAEELIFGYEV</sequence>
<name>A0A1D8NDV2_YARLL</name>